<evidence type="ECO:0000256" key="6">
    <source>
        <dbReference type="ARBA" id="ARBA00019762"/>
    </source>
</evidence>
<evidence type="ECO:0000256" key="9">
    <source>
        <dbReference type="ARBA" id="ARBA00022622"/>
    </source>
</evidence>
<evidence type="ECO:0000256" key="17">
    <source>
        <dbReference type="ARBA" id="ARBA00023326"/>
    </source>
</evidence>
<dbReference type="GO" id="GO:0005576">
    <property type="term" value="C:extracellular region"/>
    <property type="evidence" value="ECO:0007669"/>
    <property type="project" value="TreeGrafter"/>
</dbReference>
<evidence type="ECO:0000256" key="2">
    <source>
        <dbReference type="ARBA" id="ARBA00004191"/>
    </source>
</evidence>
<comment type="subcellular location">
    <subcellularLocation>
        <location evidence="3">Cell membrane</location>
        <topology evidence="3">Lipid-anchor</topology>
        <topology evidence="3">GPI-anchor</topology>
    </subcellularLocation>
    <subcellularLocation>
        <location evidence="2">Secreted</location>
        <location evidence="2">Cell wall</location>
    </subcellularLocation>
</comment>
<accession>A0AAN9UN27</accession>
<comment type="similarity">
    <text evidence="4">Belongs to the glycosyl hydrolase 17 family.</text>
</comment>
<feature type="chain" id="PRO_5042969160" description="Probable glucan endo-1,3-beta-glucosidase eglC" evidence="22">
    <location>
        <begin position="19"/>
        <end position="496"/>
    </location>
</feature>
<keyword evidence="13" id="KW-0325">Glycoprotein</keyword>
<dbReference type="GO" id="GO:0000272">
    <property type="term" value="P:polysaccharide catabolic process"/>
    <property type="evidence" value="ECO:0007669"/>
    <property type="project" value="UniProtKB-KW"/>
</dbReference>
<evidence type="ECO:0000256" key="15">
    <source>
        <dbReference type="ARBA" id="ARBA00023288"/>
    </source>
</evidence>
<evidence type="ECO:0000256" key="22">
    <source>
        <dbReference type="SAM" id="SignalP"/>
    </source>
</evidence>
<dbReference type="GO" id="GO:0009277">
    <property type="term" value="C:fungal-type cell wall"/>
    <property type="evidence" value="ECO:0007669"/>
    <property type="project" value="TreeGrafter"/>
</dbReference>
<evidence type="ECO:0000313" key="24">
    <source>
        <dbReference type="Proteomes" id="UP001320420"/>
    </source>
</evidence>
<evidence type="ECO:0000256" key="20">
    <source>
        <dbReference type="ARBA" id="ARBA00032906"/>
    </source>
</evidence>
<comment type="catalytic activity">
    <reaction evidence="1">
        <text>Hydrolysis of (1-&gt;3)-beta-D-glucosidic linkages in (1-&gt;3)-beta-D-glucans.</text>
        <dbReference type="EC" id="3.2.1.39"/>
    </reaction>
</comment>
<keyword evidence="15" id="KW-0449">Lipoprotein</keyword>
<keyword evidence="12" id="KW-0472">Membrane</keyword>
<dbReference type="GO" id="GO:0098552">
    <property type="term" value="C:side of membrane"/>
    <property type="evidence" value="ECO:0007669"/>
    <property type="project" value="UniProtKB-KW"/>
</dbReference>
<dbReference type="GO" id="GO:0009986">
    <property type="term" value="C:cell surface"/>
    <property type="evidence" value="ECO:0007669"/>
    <property type="project" value="TreeGrafter"/>
</dbReference>
<sequence>MRTAASIVTLASAASAAAVKGFNYGNTFTTGAAKTQTDFENEFTTAANLEGTSGFTSARLYTMVQGGTASDPISAIPAAIKTKTSLLLGLWASGGDASFANELTALKAAIAQYGDSLGGLVDGISVGSEDLYRNSPAGIASKSNVGTEPDTIVRYIQETRDAIAGTALAGAAVGHVDTWTAWANGSNSAVADAADWLGMDAYPYFQDTVANAIGDSKGLFDDALAQTQAAGKPVWITETGHPVSGATVGQSVASVDNAETYWKDVGCPLFGNTNTWWYTLQDAQPDTPSPSFGIVGNVLSTTPLFDLSCDDTTTGGDSSSSSSSAAASSATTATASATGGSGAIQSDSSDSASASAAASSSTCTEESASSSYPTSAVVGGENSGGSPTGLPSSQASLEASSVVAPTFASGTGSYYPGATGTAGAIPVPSNNGTYASGGVSPPAPSSPSSGGSEAGSGSGSGSASTTTSPAIGDAGSLQSNAFSAAFLAVIGAVLAL</sequence>
<gene>
    <name evidence="23" type="ORF">SLS62_006495</name>
</gene>
<evidence type="ECO:0000256" key="3">
    <source>
        <dbReference type="ARBA" id="ARBA00004609"/>
    </source>
</evidence>
<feature type="compositionally biased region" description="Low complexity" evidence="21">
    <location>
        <begin position="436"/>
        <end position="451"/>
    </location>
</feature>
<evidence type="ECO:0000256" key="16">
    <source>
        <dbReference type="ARBA" id="ARBA00023316"/>
    </source>
</evidence>
<dbReference type="GO" id="GO:0005886">
    <property type="term" value="C:plasma membrane"/>
    <property type="evidence" value="ECO:0007669"/>
    <property type="project" value="UniProtKB-SubCell"/>
</dbReference>
<evidence type="ECO:0000256" key="1">
    <source>
        <dbReference type="ARBA" id="ARBA00000382"/>
    </source>
</evidence>
<evidence type="ECO:0000256" key="14">
    <source>
        <dbReference type="ARBA" id="ARBA00023277"/>
    </source>
</evidence>
<keyword evidence="17" id="KW-0624">Polysaccharide degradation</keyword>
<keyword evidence="14" id="KW-0119">Carbohydrate metabolism</keyword>
<dbReference type="Proteomes" id="UP001320420">
    <property type="component" value="Unassembled WGS sequence"/>
</dbReference>
<dbReference type="InterPro" id="IPR050732">
    <property type="entry name" value="Beta-glucan_modifiers"/>
</dbReference>
<dbReference type="FunFam" id="3.20.20.80:FF:000233">
    <property type="entry name" value="Probable glucan endo-1,3-beta-glucosidase eglC"/>
    <property type="match status" value="1"/>
</dbReference>
<feature type="region of interest" description="Disordered" evidence="21">
    <location>
        <begin position="433"/>
        <end position="474"/>
    </location>
</feature>
<keyword evidence="9" id="KW-0336">GPI-anchor</keyword>
<evidence type="ECO:0000256" key="4">
    <source>
        <dbReference type="ARBA" id="ARBA00008773"/>
    </source>
</evidence>
<keyword evidence="8" id="KW-0964">Secreted</keyword>
<dbReference type="GO" id="GO:0071555">
    <property type="term" value="P:cell wall organization"/>
    <property type="evidence" value="ECO:0007669"/>
    <property type="project" value="UniProtKB-KW"/>
</dbReference>
<dbReference type="InterPro" id="IPR017853">
    <property type="entry name" value="GH"/>
</dbReference>
<evidence type="ECO:0000256" key="7">
    <source>
        <dbReference type="ARBA" id="ARBA00022512"/>
    </source>
</evidence>
<keyword evidence="24" id="KW-1185">Reference proteome</keyword>
<protein>
    <recommendedName>
        <fullName evidence="6">Probable glucan endo-1,3-beta-glucosidase eglC</fullName>
        <ecNumber evidence="5">3.2.1.39</ecNumber>
    </recommendedName>
    <alternativeName>
        <fullName evidence="19">Endo-1,3-beta-glucanase eglC</fullName>
    </alternativeName>
    <alternativeName>
        <fullName evidence="20">Laminarinase eglC</fullName>
    </alternativeName>
</protein>
<evidence type="ECO:0000256" key="10">
    <source>
        <dbReference type="ARBA" id="ARBA00022729"/>
    </source>
</evidence>
<dbReference type="Gene3D" id="3.20.20.80">
    <property type="entry name" value="Glycosidases"/>
    <property type="match status" value="1"/>
</dbReference>
<feature type="region of interest" description="Disordered" evidence="21">
    <location>
        <begin position="362"/>
        <end position="397"/>
    </location>
</feature>
<keyword evidence="10 22" id="KW-0732">Signal</keyword>
<evidence type="ECO:0000256" key="8">
    <source>
        <dbReference type="ARBA" id="ARBA00022525"/>
    </source>
</evidence>
<comment type="caution">
    <text evidence="23">The sequence shown here is derived from an EMBL/GenBank/DDBJ whole genome shotgun (WGS) entry which is preliminary data.</text>
</comment>
<dbReference type="EMBL" id="JAKJXP020000048">
    <property type="protein sequence ID" value="KAK7751545.1"/>
    <property type="molecule type" value="Genomic_DNA"/>
</dbReference>
<reference evidence="23 24" key="1">
    <citation type="submission" date="2024-02" db="EMBL/GenBank/DDBJ databases">
        <title>De novo assembly and annotation of 12 fungi associated with fruit tree decline syndrome in Ontario, Canada.</title>
        <authorList>
            <person name="Sulman M."/>
            <person name="Ellouze W."/>
            <person name="Ilyukhin E."/>
        </authorList>
    </citation>
    <scope>NUCLEOTIDE SEQUENCE [LARGE SCALE GENOMIC DNA]</scope>
    <source>
        <strain evidence="23 24">M11/M66-122</strain>
    </source>
</reference>
<dbReference type="PANTHER" id="PTHR16631">
    <property type="entry name" value="GLUCAN 1,3-BETA-GLUCOSIDASE"/>
    <property type="match status" value="1"/>
</dbReference>
<evidence type="ECO:0000256" key="19">
    <source>
        <dbReference type="ARBA" id="ARBA00032134"/>
    </source>
</evidence>
<keyword evidence="11" id="KW-0378">Hydrolase</keyword>
<dbReference type="SUPFAM" id="SSF51445">
    <property type="entry name" value="(Trans)glycosidases"/>
    <property type="match status" value="1"/>
</dbReference>
<evidence type="ECO:0000256" key="13">
    <source>
        <dbReference type="ARBA" id="ARBA00023180"/>
    </source>
</evidence>
<evidence type="ECO:0000313" key="23">
    <source>
        <dbReference type="EMBL" id="KAK7751545.1"/>
    </source>
</evidence>
<proteinExistence type="inferred from homology"/>
<evidence type="ECO:0000256" key="12">
    <source>
        <dbReference type="ARBA" id="ARBA00023136"/>
    </source>
</evidence>
<dbReference type="EC" id="3.2.1.39" evidence="5"/>
<evidence type="ECO:0000256" key="5">
    <source>
        <dbReference type="ARBA" id="ARBA00012780"/>
    </source>
</evidence>
<dbReference type="AlphaFoldDB" id="A0AAN9UN27"/>
<feature type="compositionally biased region" description="Low complexity" evidence="21">
    <location>
        <begin position="461"/>
        <end position="470"/>
    </location>
</feature>
<evidence type="ECO:0000256" key="11">
    <source>
        <dbReference type="ARBA" id="ARBA00022801"/>
    </source>
</evidence>
<dbReference type="PANTHER" id="PTHR16631:SF13">
    <property type="entry name" value="GLUCAN ENDO-1,3-BETA-GLUCOSIDASE EGLC-RELATED"/>
    <property type="match status" value="1"/>
</dbReference>
<feature type="compositionally biased region" description="Low complexity" evidence="21">
    <location>
        <begin position="362"/>
        <end position="371"/>
    </location>
</feature>
<name>A0AAN9UN27_9PEZI</name>
<keyword evidence="16" id="KW-0961">Cell wall biogenesis/degradation</keyword>
<evidence type="ECO:0000256" key="21">
    <source>
        <dbReference type="SAM" id="MobiDB-lite"/>
    </source>
</evidence>
<comment type="function">
    <text evidence="18">Glucanases play a role in cell expansion during growth, in cell-cell fusion during mating, and in spore release during sporulation. This enzyme may be involved in beta-glucan degradation and also function biosynthetically as a transglycosylase.</text>
</comment>
<feature type="signal peptide" evidence="22">
    <location>
        <begin position="1"/>
        <end position="18"/>
    </location>
</feature>
<dbReference type="GO" id="GO:0042973">
    <property type="term" value="F:glucan endo-1,3-beta-D-glucosidase activity"/>
    <property type="evidence" value="ECO:0007669"/>
    <property type="project" value="UniProtKB-EC"/>
</dbReference>
<organism evidence="23 24">
    <name type="scientific">Diatrype stigma</name>
    <dbReference type="NCBI Taxonomy" id="117547"/>
    <lineage>
        <taxon>Eukaryota</taxon>
        <taxon>Fungi</taxon>
        <taxon>Dikarya</taxon>
        <taxon>Ascomycota</taxon>
        <taxon>Pezizomycotina</taxon>
        <taxon>Sordariomycetes</taxon>
        <taxon>Xylariomycetidae</taxon>
        <taxon>Xylariales</taxon>
        <taxon>Diatrypaceae</taxon>
        <taxon>Diatrype</taxon>
    </lineage>
</organism>
<evidence type="ECO:0000256" key="18">
    <source>
        <dbReference type="ARBA" id="ARBA00025152"/>
    </source>
</evidence>
<keyword evidence="7" id="KW-0134">Cell wall</keyword>